<feature type="compositionally biased region" description="Acidic residues" evidence="1">
    <location>
        <begin position="87"/>
        <end position="109"/>
    </location>
</feature>
<feature type="region of interest" description="Disordered" evidence="1">
    <location>
        <begin position="53"/>
        <end position="135"/>
    </location>
</feature>
<protein>
    <submittedName>
        <fullName evidence="2">Uncharacterized protein</fullName>
    </submittedName>
</protein>
<gene>
    <name evidence="2" type="ORF">AV274_2481</name>
</gene>
<sequence length="279" mass="30897">MEAVSNENQPATMEAPVVANASEMKDAATAVEVPAAAQPAEVSAPIPEVAAAAPVEAKATEAPAAEEAVPEAKEAEVKPAKEAKVVEEEEEEEEEEPVDDEEEWVSEDEVVPKRRGRKAAYDDDDDDEEYGRSKRRRVVVVKKPVRSRNVTANEPAGMKALRAYTSALKLGPRCFRGLNNISNVKDREAELISRLHECGRSWAGEYPSPEEILLAKEEIRQKKVEKEREFIIENDTGVRKAAQRAREFVKTLGEEEEDNEEADADVDAEVEADDNKDEE</sequence>
<feature type="compositionally biased region" description="Acidic residues" evidence="1">
    <location>
        <begin position="254"/>
        <end position="279"/>
    </location>
</feature>
<name>A0A196SHI1_BLAHN</name>
<reference evidence="2 3" key="1">
    <citation type="submission" date="2016-05" db="EMBL/GenBank/DDBJ databases">
        <title>Nuclear genome of Blastocystis sp. subtype 1 NandII.</title>
        <authorList>
            <person name="Gentekaki E."/>
            <person name="Curtis B."/>
            <person name="Stairs C."/>
            <person name="Eme L."/>
            <person name="Herman E."/>
            <person name="Klimes V."/>
            <person name="Arias M.C."/>
            <person name="Elias M."/>
            <person name="Hilliou F."/>
            <person name="Klute M."/>
            <person name="Malik S.-B."/>
            <person name="Pightling A."/>
            <person name="Rachubinski R."/>
            <person name="Salas D."/>
            <person name="Schlacht A."/>
            <person name="Suga H."/>
            <person name="Archibald J."/>
            <person name="Ball S.G."/>
            <person name="Clark G."/>
            <person name="Dacks J."/>
            <person name="Van Der Giezen M."/>
            <person name="Tsaousis A."/>
            <person name="Roger A."/>
        </authorList>
    </citation>
    <scope>NUCLEOTIDE SEQUENCE [LARGE SCALE GENOMIC DNA]</scope>
    <source>
        <strain evidence="3">ATCC 50177 / NandII</strain>
    </source>
</reference>
<accession>A0A196SHI1</accession>
<evidence type="ECO:0000313" key="2">
    <source>
        <dbReference type="EMBL" id="OAO15766.1"/>
    </source>
</evidence>
<evidence type="ECO:0000313" key="3">
    <source>
        <dbReference type="Proteomes" id="UP000078348"/>
    </source>
</evidence>
<feature type="compositionally biased region" description="Low complexity" evidence="1">
    <location>
        <begin position="53"/>
        <end position="67"/>
    </location>
</feature>
<dbReference type="Proteomes" id="UP000078348">
    <property type="component" value="Unassembled WGS sequence"/>
</dbReference>
<dbReference type="OrthoDB" id="10569279at2759"/>
<keyword evidence="3" id="KW-1185">Reference proteome</keyword>
<dbReference type="EMBL" id="LXWW01000118">
    <property type="protein sequence ID" value="OAO15766.1"/>
    <property type="molecule type" value="Genomic_DNA"/>
</dbReference>
<comment type="caution">
    <text evidence="2">The sequence shown here is derived from an EMBL/GenBank/DDBJ whole genome shotgun (WGS) entry which is preliminary data.</text>
</comment>
<evidence type="ECO:0000256" key="1">
    <source>
        <dbReference type="SAM" id="MobiDB-lite"/>
    </source>
</evidence>
<organism evidence="2 3">
    <name type="scientific">Blastocystis sp. subtype 1 (strain ATCC 50177 / NandII)</name>
    <dbReference type="NCBI Taxonomy" id="478820"/>
    <lineage>
        <taxon>Eukaryota</taxon>
        <taxon>Sar</taxon>
        <taxon>Stramenopiles</taxon>
        <taxon>Bigyra</taxon>
        <taxon>Opalozoa</taxon>
        <taxon>Opalinata</taxon>
        <taxon>Blastocystidae</taxon>
        <taxon>Blastocystis</taxon>
    </lineage>
</organism>
<feature type="region of interest" description="Disordered" evidence="1">
    <location>
        <begin position="250"/>
        <end position="279"/>
    </location>
</feature>
<dbReference type="AlphaFoldDB" id="A0A196SHI1"/>
<feature type="compositionally biased region" description="Basic and acidic residues" evidence="1">
    <location>
        <begin position="70"/>
        <end position="86"/>
    </location>
</feature>
<proteinExistence type="predicted"/>